<proteinExistence type="predicted"/>
<dbReference type="Proteomes" id="UP000617145">
    <property type="component" value="Unassembled WGS sequence"/>
</dbReference>
<comment type="caution">
    <text evidence="1">The sequence shown here is derived from an EMBL/GenBank/DDBJ whole genome shotgun (WGS) entry which is preliminary data.</text>
</comment>
<protein>
    <submittedName>
        <fullName evidence="1">Uncharacterized protein</fullName>
    </submittedName>
</protein>
<keyword evidence="2" id="KW-1185">Reference proteome</keyword>
<sequence>MGPVGAEDHGRASVTIPIAPGLVLSCIPYIEDADGPHEIELWPADIDVRAVLNEPQGEVGGNEIIYWQGLKRSTAVGSVQGFKDAASVVL</sequence>
<reference evidence="1" key="2">
    <citation type="submission" date="2020-09" db="EMBL/GenBank/DDBJ databases">
        <authorList>
            <person name="Sun Q."/>
            <person name="Zhou Y."/>
        </authorList>
    </citation>
    <scope>NUCLEOTIDE SEQUENCE</scope>
    <source>
        <strain evidence="1">CGMCC 1.15762</strain>
    </source>
</reference>
<evidence type="ECO:0000313" key="2">
    <source>
        <dbReference type="Proteomes" id="UP000617145"/>
    </source>
</evidence>
<reference evidence="1" key="1">
    <citation type="journal article" date="2014" name="Int. J. Syst. Evol. Microbiol.">
        <title>Complete genome sequence of Corynebacterium casei LMG S-19264T (=DSM 44701T), isolated from a smear-ripened cheese.</title>
        <authorList>
            <consortium name="US DOE Joint Genome Institute (JGI-PGF)"/>
            <person name="Walter F."/>
            <person name="Albersmeier A."/>
            <person name="Kalinowski J."/>
            <person name="Ruckert C."/>
        </authorList>
    </citation>
    <scope>NUCLEOTIDE SEQUENCE</scope>
    <source>
        <strain evidence="1">CGMCC 1.15762</strain>
    </source>
</reference>
<evidence type="ECO:0000313" key="1">
    <source>
        <dbReference type="EMBL" id="GGG86391.1"/>
    </source>
</evidence>
<organism evidence="1 2">
    <name type="scientific">Salipiger pallidus</name>
    <dbReference type="NCBI Taxonomy" id="1775170"/>
    <lineage>
        <taxon>Bacteria</taxon>
        <taxon>Pseudomonadati</taxon>
        <taxon>Pseudomonadota</taxon>
        <taxon>Alphaproteobacteria</taxon>
        <taxon>Rhodobacterales</taxon>
        <taxon>Roseobacteraceae</taxon>
        <taxon>Salipiger</taxon>
    </lineage>
</organism>
<dbReference type="EMBL" id="BMJV01000012">
    <property type="protein sequence ID" value="GGG86391.1"/>
    <property type="molecule type" value="Genomic_DNA"/>
</dbReference>
<gene>
    <name evidence="1" type="ORF">GCM10011415_41000</name>
</gene>
<dbReference type="AlphaFoldDB" id="A0A8J2ZP18"/>
<accession>A0A8J2ZP18</accession>
<name>A0A8J2ZP18_9RHOB</name>